<proteinExistence type="predicted"/>
<evidence type="ECO:0000259" key="3">
    <source>
        <dbReference type="PROSITE" id="PS50162"/>
    </source>
</evidence>
<dbReference type="PANTHER" id="PTHR32472:SF19">
    <property type="entry name" value="DNA REPAIR-LIKE PROTEINRADA"/>
    <property type="match status" value="1"/>
</dbReference>
<keyword evidence="1" id="KW-0479">Metal-binding</keyword>
<name>A0ABU6ZRD6_9FABA</name>
<feature type="compositionally biased region" description="Acidic residues" evidence="2">
    <location>
        <begin position="105"/>
        <end position="123"/>
    </location>
</feature>
<dbReference type="Pfam" id="PF18073">
    <property type="entry name" value="Zn_ribbon_LapB"/>
    <property type="match status" value="1"/>
</dbReference>
<keyword evidence="5" id="KW-1185">Reference proteome</keyword>
<dbReference type="InterPro" id="IPR041166">
    <property type="entry name" value="Rubredoxin_2"/>
</dbReference>
<feature type="compositionally biased region" description="Basic and acidic residues" evidence="2">
    <location>
        <begin position="93"/>
        <end position="104"/>
    </location>
</feature>
<feature type="compositionally biased region" description="Polar residues" evidence="2">
    <location>
        <begin position="63"/>
        <end position="72"/>
    </location>
</feature>
<dbReference type="SUPFAM" id="SSF52540">
    <property type="entry name" value="P-loop containing nucleoside triphosphate hydrolases"/>
    <property type="match status" value="1"/>
</dbReference>
<evidence type="ECO:0000256" key="2">
    <source>
        <dbReference type="SAM" id="MobiDB-lite"/>
    </source>
</evidence>
<evidence type="ECO:0000256" key="1">
    <source>
        <dbReference type="ARBA" id="ARBA00022723"/>
    </source>
</evidence>
<dbReference type="SMART" id="SM00382">
    <property type="entry name" value="AAA"/>
    <property type="match status" value="1"/>
</dbReference>
<organism evidence="4 5">
    <name type="scientific">Stylosanthes scabra</name>
    <dbReference type="NCBI Taxonomy" id="79078"/>
    <lineage>
        <taxon>Eukaryota</taxon>
        <taxon>Viridiplantae</taxon>
        <taxon>Streptophyta</taxon>
        <taxon>Embryophyta</taxon>
        <taxon>Tracheophyta</taxon>
        <taxon>Spermatophyta</taxon>
        <taxon>Magnoliopsida</taxon>
        <taxon>eudicotyledons</taxon>
        <taxon>Gunneridae</taxon>
        <taxon>Pentapetalae</taxon>
        <taxon>rosids</taxon>
        <taxon>fabids</taxon>
        <taxon>Fabales</taxon>
        <taxon>Fabaceae</taxon>
        <taxon>Papilionoideae</taxon>
        <taxon>50 kb inversion clade</taxon>
        <taxon>dalbergioids sensu lato</taxon>
        <taxon>Dalbergieae</taxon>
        <taxon>Pterocarpus clade</taxon>
        <taxon>Stylosanthes</taxon>
    </lineage>
</organism>
<dbReference type="Gene3D" id="3.40.50.300">
    <property type="entry name" value="P-loop containing nucleotide triphosphate hydrolases"/>
    <property type="match status" value="1"/>
</dbReference>
<comment type="caution">
    <text evidence="4">The sequence shown here is derived from an EMBL/GenBank/DDBJ whole genome shotgun (WGS) entry which is preliminary data.</text>
</comment>
<gene>
    <name evidence="4" type="ORF">PIB30_084574</name>
</gene>
<feature type="region of interest" description="Disordered" evidence="2">
    <location>
        <begin position="93"/>
        <end position="146"/>
    </location>
</feature>
<protein>
    <recommendedName>
        <fullName evidence="3">RecA family profile 1 domain-containing protein</fullName>
    </recommendedName>
</protein>
<dbReference type="PANTHER" id="PTHR32472">
    <property type="entry name" value="DNA REPAIR PROTEIN RADA"/>
    <property type="match status" value="1"/>
</dbReference>
<sequence>MTLFRRLIFTHHQRHHHFKLRCIFSSSSSSSSSSSQYRYLSSSPFSSVTAPSPQQQPDDPAHTGTSPRTRWSSYADIIDSPTKTAPAIGDHELEEHEEEKQLKDQEEEEDGDEEDEEEEEEVEEPRYAVTKQRERSRVETASSIHGGEDVLPERIISTKRSGGAKAKVKAKKQWLCSNCGYTTGKWWGICPSCELSGTMKEFHEAKVTDSDKSRAKSGLAVSEDAVGLWLPQNAAELRPIKLEEVNKGFSHQHWRIPLPGTFGNEVSTVLGGGLVPGSLTLVSGDPGIGKSTLLLQMAATIAKGHSEGKKSRVLYVSGEESLEQIGNRAERLGIKSDIYLYSSTDVEDILKKAQLLSPRAMVVDSIQTVYLKGLLASAGGILQVKECTAALMRFAKTTNIPILLVGHVNKSGDVAGPRMLEHIVDVVLY</sequence>
<evidence type="ECO:0000313" key="4">
    <source>
        <dbReference type="EMBL" id="MED6224492.1"/>
    </source>
</evidence>
<feature type="non-terminal residue" evidence="4">
    <location>
        <position position="429"/>
    </location>
</feature>
<dbReference type="InterPro" id="IPR020588">
    <property type="entry name" value="RecA_ATP-bd"/>
</dbReference>
<dbReference type="Pfam" id="PF13481">
    <property type="entry name" value="AAA_25"/>
    <property type="match status" value="1"/>
</dbReference>
<accession>A0ABU6ZRD6</accession>
<dbReference type="Proteomes" id="UP001341840">
    <property type="component" value="Unassembled WGS sequence"/>
</dbReference>
<reference evidence="4 5" key="1">
    <citation type="journal article" date="2023" name="Plants (Basel)">
        <title>Bridging the Gap: Combining Genomics and Transcriptomics Approaches to Understand Stylosanthes scabra, an Orphan Legume from the Brazilian Caatinga.</title>
        <authorList>
            <person name="Ferreira-Neto J.R.C."/>
            <person name="da Silva M.D."/>
            <person name="Binneck E."/>
            <person name="de Melo N.F."/>
            <person name="da Silva R.H."/>
            <person name="de Melo A.L.T.M."/>
            <person name="Pandolfi V."/>
            <person name="Bustamante F.O."/>
            <person name="Brasileiro-Vidal A.C."/>
            <person name="Benko-Iseppon A.M."/>
        </authorList>
    </citation>
    <scope>NUCLEOTIDE SEQUENCE [LARGE SCALE GENOMIC DNA]</scope>
    <source>
        <tissue evidence="4">Leaves</tissue>
    </source>
</reference>
<feature type="region of interest" description="Disordered" evidence="2">
    <location>
        <begin position="27"/>
        <end position="73"/>
    </location>
</feature>
<evidence type="ECO:0000313" key="5">
    <source>
        <dbReference type="Proteomes" id="UP001341840"/>
    </source>
</evidence>
<feature type="compositionally biased region" description="Low complexity" evidence="2">
    <location>
        <begin position="27"/>
        <end position="58"/>
    </location>
</feature>
<dbReference type="InterPro" id="IPR027417">
    <property type="entry name" value="P-loop_NTPase"/>
</dbReference>
<dbReference type="PROSITE" id="PS50162">
    <property type="entry name" value="RECA_2"/>
    <property type="match status" value="1"/>
</dbReference>
<dbReference type="EMBL" id="JASCZI010273236">
    <property type="protein sequence ID" value="MED6224492.1"/>
    <property type="molecule type" value="Genomic_DNA"/>
</dbReference>
<dbReference type="InterPro" id="IPR003593">
    <property type="entry name" value="AAA+_ATPase"/>
</dbReference>
<dbReference type="PRINTS" id="PR01874">
    <property type="entry name" value="DNAREPAIRADA"/>
</dbReference>
<feature type="domain" description="RecA family profile 1" evidence="3">
    <location>
        <begin position="255"/>
        <end position="408"/>
    </location>
</feature>